<dbReference type="InterPro" id="IPR051199">
    <property type="entry name" value="LPS_LOS_Heptosyltrfase"/>
</dbReference>
<dbReference type="SUPFAM" id="SSF53756">
    <property type="entry name" value="UDP-Glycosyltransferase/glycogen phosphorylase"/>
    <property type="match status" value="1"/>
</dbReference>
<dbReference type="Gene3D" id="3.90.550.10">
    <property type="entry name" value="Spore Coat Polysaccharide Biosynthesis Protein SpsA, Chain A"/>
    <property type="match status" value="1"/>
</dbReference>
<dbReference type="Pfam" id="PF00535">
    <property type="entry name" value="Glycos_transf_2"/>
    <property type="match status" value="1"/>
</dbReference>
<dbReference type="RefSeq" id="WP_183852407.1">
    <property type="nucleotide sequence ID" value="NZ_JACHOO010000001.1"/>
</dbReference>
<evidence type="ECO:0000256" key="1">
    <source>
        <dbReference type="ARBA" id="ARBA00022676"/>
    </source>
</evidence>
<feature type="domain" description="Glycosyltransferase 2-like" evidence="4">
    <location>
        <begin position="839"/>
        <end position="960"/>
    </location>
</feature>
<gene>
    <name evidence="5" type="ORF">GGQ63_000640</name>
</gene>
<dbReference type="CDD" id="cd03789">
    <property type="entry name" value="GT9_LPS_heptosyltransferase"/>
    <property type="match status" value="1"/>
</dbReference>
<sequence length="1096" mass="115310">MMRSPDRGDASPAGHESDARDDTLVARKVFGEDVTSLDADRVIVVPPAEGEVATERDAACREALRPHHVAALGWDGRIAIRAGDLREVAAVHPGAATDCRRLAPVLVAAGRVVWAEATDDAPVFQPQGLGPVWHGLEGPLPDGLARLSAAGLAVGPAPVTLRVETPEAAATLRQAIWANPPSALVVPDEAVPAITESVRRLAVAVLSASECARLEPAAVVRLIGARQIPVAVALGNGIGNIIVGTPLVRRLAEALGRPVDVHLNADYPGCEVIFEGVPWVDAVLTSSADAVRTPYALVVATHFCLAQPSDYPTGRTLWAREHGSVARLKVAHEAAVNLSLLRGPLRIPVREDDVRGQFLGTFRHRPAGRRRIGLHAGSKPGRWAVKRWPHFEALCSRLIARGFEIVCVGGADELVAGARDETGRTLSETFAAIAACDAFIANDSGLMHAADAIGVPLLALFGPTSVVKNGPLGAASRVVRIEKDCAPCQFDPNRFAVCACIGELTVDRVEAAFDALWAEECAGVGRGTTPAAAAKKPAPAAVGAAALAQERAAAARLLADAEAFGALSVADAARLLHRAPLLGLAAEVAALPAPAVMALPRRAPALLRAYGEAAAFALDAAALRSRLDLCLEAAIAARSPAAAQEALSLLLAHCGKEAAATALRGLQKGEAFAQALRPPIRELAALADAEPGLGAALPLQRRIEDRLAAGDRQGFVAAVNQWLATWRDPRTLALALRTETDRLARLSLRPEEIWRSGAGEPLLDLLLFAGGVDAPRGDAEMAAMVAAARGDLTPLNTFMEGALDGLEPVRFTGTERRGVLASALRCSAPPAPSSFGRVSVIITAHAPDLELLALAITSILRQSYRDLEIILVDDASPVPLAGLLRPGHRSHDRIRLIRIDRHSGPYTCRNEAIAVASGDWIAFHDADDIAHPQRMAVQIAALAADPSRRVCYAGHMRFDACARIQPEFKGGLIGDGPSTSVFPRAVFEEIGLFSPVQSRGDIEMRERVALAYGADAVLHLPLPLLYCSGGLTLSIRAQRELLGPLQLFRRAFGARLVEDHAGADRRAATLGPLPIPPGLLGGKLKGLGVSPPAGRR</sequence>
<dbReference type="GO" id="GO:0009244">
    <property type="term" value="P:lipopolysaccharide core region biosynthetic process"/>
    <property type="evidence" value="ECO:0007669"/>
    <property type="project" value="TreeGrafter"/>
</dbReference>
<dbReference type="GO" id="GO:0008713">
    <property type="term" value="F:ADP-heptose-lipopolysaccharide heptosyltransferase activity"/>
    <property type="evidence" value="ECO:0007669"/>
    <property type="project" value="TreeGrafter"/>
</dbReference>
<evidence type="ECO:0000256" key="2">
    <source>
        <dbReference type="ARBA" id="ARBA00022679"/>
    </source>
</evidence>
<evidence type="ECO:0000313" key="5">
    <source>
        <dbReference type="EMBL" id="MBB5751597.1"/>
    </source>
</evidence>
<organism evidence="5 6">
    <name type="scientific">Prosthecomicrobium pneumaticum</name>
    <dbReference type="NCBI Taxonomy" id="81895"/>
    <lineage>
        <taxon>Bacteria</taxon>
        <taxon>Pseudomonadati</taxon>
        <taxon>Pseudomonadota</taxon>
        <taxon>Alphaproteobacteria</taxon>
        <taxon>Hyphomicrobiales</taxon>
        <taxon>Kaistiaceae</taxon>
        <taxon>Prosthecomicrobium</taxon>
    </lineage>
</organism>
<keyword evidence="2" id="KW-0808">Transferase</keyword>
<keyword evidence="6" id="KW-1185">Reference proteome</keyword>
<dbReference type="PANTHER" id="PTHR30160:SF7">
    <property type="entry name" value="ADP-HEPTOSE--LPS HEPTOSYLTRANSFERASE 2"/>
    <property type="match status" value="1"/>
</dbReference>
<dbReference type="SUPFAM" id="SSF53448">
    <property type="entry name" value="Nucleotide-diphospho-sugar transferases"/>
    <property type="match status" value="1"/>
</dbReference>
<dbReference type="InterPro" id="IPR001173">
    <property type="entry name" value="Glyco_trans_2-like"/>
</dbReference>
<proteinExistence type="predicted"/>
<name>A0A7W9CTJ7_9HYPH</name>
<accession>A0A7W9CTJ7</accession>
<evidence type="ECO:0000259" key="4">
    <source>
        <dbReference type="Pfam" id="PF00535"/>
    </source>
</evidence>
<feature type="region of interest" description="Disordered" evidence="3">
    <location>
        <begin position="1"/>
        <end position="20"/>
    </location>
</feature>
<reference evidence="5 6" key="1">
    <citation type="submission" date="2020-08" db="EMBL/GenBank/DDBJ databases">
        <title>Genomic Encyclopedia of Type Strains, Phase IV (KMG-IV): sequencing the most valuable type-strain genomes for metagenomic binning, comparative biology and taxonomic classification.</title>
        <authorList>
            <person name="Goeker M."/>
        </authorList>
    </citation>
    <scope>NUCLEOTIDE SEQUENCE [LARGE SCALE GENOMIC DNA]</scope>
    <source>
        <strain evidence="5 6">DSM 16268</strain>
    </source>
</reference>
<comment type="caution">
    <text evidence="5">The sequence shown here is derived from an EMBL/GenBank/DDBJ whole genome shotgun (WGS) entry which is preliminary data.</text>
</comment>
<protein>
    <recommendedName>
        <fullName evidence="4">Glycosyltransferase 2-like domain-containing protein</fullName>
    </recommendedName>
</protein>
<dbReference type="Proteomes" id="UP000523821">
    <property type="component" value="Unassembled WGS sequence"/>
</dbReference>
<dbReference type="Pfam" id="PF01075">
    <property type="entry name" value="Glyco_transf_9"/>
    <property type="match status" value="1"/>
</dbReference>
<keyword evidence="1" id="KW-0328">Glycosyltransferase</keyword>
<dbReference type="CDD" id="cd00761">
    <property type="entry name" value="Glyco_tranf_GTA_type"/>
    <property type="match status" value="1"/>
</dbReference>
<evidence type="ECO:0000256" key="3">
    <source>
        <dbReference type="SAM" id="MobiDB-lite"/>
    </source>
</evidence>
<dbReference type="EMBL" id="JACHOO010000001">
    <property type="protein sequence ID" value="MBB5751597.1"/>
    <property type="molecule type" value="Genomic_DNA"/>
</dbReference>
<evidence type="ECO:0000313" key="6">
    <source>
        <dbReference type="Proteomes" id="UP000523821"/>
    </source>
</evidence>
<dbReference type="Gene3D" id="3.40.50.2000">
    <property type="entry name" value="Glycogen Phosphorylase B"/>
    <property type="match status" value="1"/>
</dbReference>
<dbReference type="PANTHER" id="PTHR30160">
    <property type="entry name" value="TETRAACYLDISACCHARIDE 4'-KINASE-RELATED"/>
    <property type="match status" value="1"/>
</dbReference>
<dbReference type="AlphaFoldDB" id="A0A7W9CTJ7"/>
<dbReference type="InterPro" id="IPR029044">
    <property type="entry name" value="Nucleotide-diphossugar_trans"/>
</dbReference>
<dbReference type="InterPro" id="IPR002201">
    <property type="entry name" value="Glyco_trans_9"/>
</dbReference>
<dbReference type="GO" id="GO:0005829">
    <property type="term" value="C:cytosol"/>
    <property type="evidence" value="ECO:0007669"/>
    <property type="project" value="TreeGrafter"/>
</dbReference>